<protein>
    <submittedName>
        <fullName evidence="8">YicC family protein</fullName>
    </submittedName>
</protein>
<gene>
    <name evidence="8" type="ORF">CBW65_16440</name>
</gene>
<evidence type="ECO:0000256" key="4">
    <source>
        <dbReference type="ARBA" id="ARBA00022801"/>
    </source>
</evidence>
<dbReference type="PANTHER" id="PTHR30636:SF3">
    <property type="entry name" value="UPF0701 PROTEIN YICC"/>
    <property type="match status" value="1"/>
</dbReference>
<dbReference type="Proteomes" id="UP000195437">
    <property type="component" value="Chromosome"/>
</dbReference>
<keyword evidence="2" id="KW-0540">Nuclease</keyword>
<keyword evidence="4" id="KW-0378">Hydrolase</keyword>
<keyword evidence="3" id="KW-0255">Endonuclease</keyword>
<evidence type="ECO:0000259" key="7">
    <source>
        <dbReference type="Pfam" id="PF08340"/>
    </source>
</evidence>
<keyword evidence="9" id="KW-1185">Reference proteome</keyword>
<accession>A0A1Y0ISQ3</accession>
<dbReference type="Pfam" id="PF03755">
    <property type="entry name" value="YicC-like_N"/>
    <property type="match status" value="1"/>
</dbReference>
<dbReference type="InterPro" id="IPR013551">
    <property type="entry name" value="YicC-like_C"/>
</dbReference>
<comment type="similarity">
    <text evidence="5">Belongs to the YicC/YloC family.</text>
</comment>
<evidence type="ECO:0000256" key="1">
    <source>
        <dbReference type="ARBA" id="ARBA00001968"/>
    </source>
</evidence>
<organism evidence="8 9">
    <name type="scientific">Tumebacillus avium</name>
    <dbReference type="NCBI Taxonomy" id="1903704"/>
    <lineage>
        <taxon>Bacteria</taxon>
        <taxon>Bacillati</taxon>
        <taxon>Bacillota</taxon>
        <taxon>Bacilli</taxon>
        <taxon>Bacillales</taxon>
        <taxon>Alicyclobacillaceae</taxon>
        <taxon>Tumebacillus</taxon>
    </lineage>
</organism>
<evidence type="ECO:0000256" key="5">
    <source>
        <dbReference type="ARBA" id="ARBA00035648"/>
    </source>
</evidence>
<evidence type="ECO:0000256" key="3">
    <source>
        <dbReference type="ARBA" id="ARBA00022759"/>
    </source>
</evidence>
<dbReference type="RefSeq" id="WP_087457735.1">
    <property type="nucleotide sequence ID" value="NZ_CP021434.1"/>
</dbReference>
<dbReference type="AlphaFoldDB" id="A0A1Y0ISQ3"/>
<dbReference type="NCBIfam" id="TIGR00255">
    <property type="entry name" value="YicC/YloC family endoribonuclease"/>
    <property type="match status" value="1"/>
</dbReference>
<dbReference type="Pfam" id="PF08340">
    <property type="entry name" value="YicC-like_C"/>
    <property type="match status" value="1"/>
</dbReference>
<evidence type="ECO:0000256" key="2">
    <source>
        <dbReference type="ARBA" id="ARBA00022722"/>
    </source>
</evidence>
<dbReference type="OrthoDB" id="9771229at2"/>
<dbReference type="GO" id="GO:0004521">
    <property type="term" value="F:RNA endonuclease activity"/>
    <property type="evidence" value="ECO:0007669"/>
    <property type="project" value="InterPro"/>
</dbReference>
<dbReference type="KEGG" id="tum:CBW65_16440"/>
<dbReference type="InterPro" id="IPR013527">
    <property type="entry name" value="YicC-like_N"/>
</dbReference>
<dbReference type="InterPro" id="IPR005229">
    <property type="entry name" value="YicC/YloC-like"/>
</dbReference>
<feature type="domain" description="Endoribonuclease YicC-like N-terminal" evidence="6">
    <location>
        <begin position="2"/>
        <end position="156"/>
    </location>
</feature>
<evidence type="ECO:0000259" key="6">
    <source>
        <dbReference type="Pfam" id="PF03755"/>
    </source>
</evidence>
<evidence type="ECO:0000313" key="9">
    <source>
        <dbReference type="Proteomes" id="UP000195437"/>
    </source>
</evidence>
<dbReference type="PANTHER" id="PTHR30636">
    <property type="entry name" value="UPF0701 PROTEIN YICC"/>
    <property type="match status" value="1"/>
</dbReference>
<dbReference type="EMBL" id="CP021434">
    <property type="protein sequence ID" value="ARU62374.1"/>
    <property type="molecule type" value="Genomic_DNA"/>
</dbReference>
<evidence type="ECO:0000313" key="8">
    <source>
        <dbReference type="EMBL" id="ARU62374.1"/>
    </source>
</evidence>
<sequence length="294" mass="33366">MLKSMTGYGRAEGSDHGYRILVEIKAVNHRYAEVMVRMPRDYLMFEDGIKKAILERVSRGRLDCYITIEKTEQQGRTVTLDEELAVKIKTAADALAQRLGMPERLGIADLLRQPDVMAVTQEETDPEQLGSLLLQLAAQATDDLIQMRQTEGARLADDVKERINKLRGVTERVSARSPLVVAEYRERLEKRLRDALEGQTFVVDEARLLTEVAVLADRASIVEELVRLNSHCAQFDEMLIALEPIGRKLDFLVQEMNREVNTIGSKANDLQIAQHVVEMKTLLEQVREQIQNVE</sequence>
<name>A0A1Y0ISQ3_9BACL</name>
<proteinExistence type="inferred from homology"/>
<comment type="cofactor">
    <cofactor evidence="1">
        <name>a divalent metal cation</name>
        <dbReference type="ChEBI" id="CHEBI:60240"/>
    </cofactor>
</comment>
<reference evidence="9" key="1">
    <citation type="submission" date="2017-05" db="EMBL/GenBank/DDBJ databases">
        <authorList>
            <person name="Sung H."/>
        </authorList>
    </citation>
    <scope>NUCLEOTIDE SEQUENCE [LARGE SCALE GENOMIC DNA]</scope>
    <source>
        <strain evidence="9">AR23208</strain>
    </source>
</reference>
<dbReference type="GO" id="GO:0016787">
    <property type="term" value="F:hydrolase activity"/>
    <property type="evidence" value="ECO:0007669"/>
    <property type="project" value="UniProtKB-KW"/>
</dbReference>
<feature type="domain" description="Endoribonuclease YicC-like C-terminal" evidence="7">
    <location>
        <begin position="174"/>
        <end position="294"/>
    </location>
</feature>